<keyword evidence="2" id="KW-1185">Reference proteome</keyword>
<sequence length="67" mass="6998">MVLSRSCIQKKIADAFTNITSGNNPGCGSIGFKTAKGWDPVTGLGTPEFAQLADASRCLVEIALVNI</sequence>
<evidence type="ECO:0000313" key="2">
    <source>
        <dbReference type="Proteomes" id="UP000790377"/>
    </source>
</evidence>
<name>A0ACB7ZS64_9AGAM</name>
<proteinExistence type="predicted"/>
<dbReference type="EMBL" id="MU268697">
    <property type="protein sequence ID" value="KAH7903911.1"/>
    <property type="molecule type" value="Genomic_DNA"/>
</dbReference>
<gene>
    <name evidence="1" type="ORF">BJ138DRAFT_1019870</name>
</gene>
<reference evidence="1" key="1">
    <citation type="journal article" date="2021" name="New Phytol.">
        <title>Evolutionary innovations through gain and loss of genes in the ectomycorrhizal Boletales.</title>
        <authorList>
            <person name="Wu G."/>
            <person name="Miyauchi S."/>
            <person name="Morin E."/>
            <person name="Kuo A."/>
            <person name="Drula E."/>
            <person name="Varga T."/>
            <person name="Kohler A."/>
            <person name="Feng B."/>
            <person name="Cao Y."/>
            <person name="Lipzen A."/>
            <person name="Daum C."/>
            <person name="Hundley H."/>
            <person name="Pangilinan J."/>
            <person name="Johnson J."/>
            <person name="Barry K."/>
            <person name="LaButti K."/>
            <person name="Ng V."/>
            <person name="Ahrendt S."/>
            <person name="Min B."/>
            <person name="Choi I.G."/>
            <person name="Park H."/>
            <person name="Plett J.M."/>
            <person name="Magnuson J."/>
            <person name="Spatafora J.W."/>
            <person name="Nagy L.G."/>
            <person name="Henrissat B."/>
            <person name="Grigoriev I.V."/>
            <person name="Yang Z.L."/>
            <person name="Xu J."/>
            <person name="Martin F.M."/>
        </authorList>
    </citation>
    <scope>NUCLEOTIDE SEQUENCE</scope>
    <source>
        <strain evidence="1">ATCC 28755</strain>
    </source>
</reference>
<comment type="caution">
    <text evidence="1">The sequence shown here is derived from an EMBL/GenBank/DDBJ whole genome shotgun (WGS) entry which is preliminary data.</text>
</comment>
<dbReference type="Proteomes" id="UP000790377">
    <property type="component" value="Unassembled WGS sequence"/>
</dbReference>
<protein>
    <submittedName>
        <fullName evidence="1">Uncharacterized protein</fullName>
    </submittedName>
</protein>
<accession>A0ACB7ZS64</accession>
<evidence type="ECO:0000313" key="1">
    <source>
        <dbReference type="EMBL" id="KAH7903911.1"/>
    </source>
</evidence>
<organism evidence="1 2">
    <name type="scientific">Hygrophoropsis aurantiaca</name>
    <dbReference type="NCBI Taxonomy" id="72124"/>
    <lineage>
        <taxon>Eukaryota</taxon>
        <taxon>Fungi</taxon>
        <taxon>Dikarya</taxon>
        <taxon>Basidiomycota</taxon>
        <taxon>Agaricomycotina</taxon>
        <taxon>Agaricomycetes</taxon>
        <taxon>Agaricomycetidae</taxon>
        <taxon>Boletales</taxon>
        <taxon>Coniophorineae</taxon>
        <taxon>Hygrophoropsidaceae</taxon>
        <taxon>Hygrophoropsis</taxon>
    </lineage>
</organism>